<sequence length="261" mass="29903">MRVYSFGSCDGFPDKLEAPAFLIQYEKELWLVDCPPHINLPLKEAGFSPMDLTAIFITHLHNDHVGGLIDLIQLRMLCFLNQEVMKSAGYFTEVATKRLPIFIPGDSDGWLEILTKLIGLNCPWQKSWREHHELFTIAFNGSTRLGGMEIAWRKTKHHPLCFGYKFSDEIAISGDTMFDPEHLAWMKSAKRKFHELGYGGEHTKLDEIEEVKLALGDGLCFYHVPYPVQPMILAKGYRLAEKRWYELIGKAQSLKSKGKSR</sequence>
<comment type="caution">
    <text evidence="2">The sequence shown here is derived from an EMBL/GenBank/DDBJ whole genome shotgun (WGS) entry which is preliminary data.</text>
</comment>
<gene>
    <name evidence="2" type="ORF">A2482_01265</name>
</gene>
<organism evidence="2 3">
    <name type="scientific">Candidatus Falkowbacteria bacterium RIFOXYC2_FULL_48_21</name>
    <dbReference type="NCBI Taxonomy" id="1798005"/>
    <lineage>
        <taxon>Bacteria</taxon>
        <taxon>Candidatus Falkowiibacteriota</taxon>
    </lineage>
</organism>
<dbReference type="SUPFAM" id="SSF56281">
    <property type="entry name" value="Metallo-hydrolase/oxidoreductase"/>
    <property type="match status" value="1"/>
</dbReference>
<reference evidence="2 3" key="1">
    <citation type="journal article" date="2016" name="Nat. Commun.">
        <title>Thousands of microbial genomes shed light on interconnected biogeochemical processes in an aquifer system.</title>
        <authorList>
            <person name="Anantharaman K."/>
            <person name="Brown C.T."/>
            <person name="Hug L.A."/>
            <person name="Sharon I."/>
            <person name="Castelle C.J."/>
            <person name="Probst A.J."/>
            <person name="Thomas B.C."/>
            <person name="Singh A."/>
            <person name="Wilkins M.J."/>
            <person name="Karaoz U."/>
            <person name="Brodie E.L."/>
            <person name="Williams K.H."/>
            <person name="Hubbard S.S."/>
            <person name="Banfield J.F."/>
        </authorList>
    </citation>
    <scope>NUCLEOTIDE SEQUENCE [LARGE SCALE GENOMIC DNA]</scope>
</reference>
<evidence type="ECO:0000259" key="1">
    <source>
        <dbReference type="SMART" id="SM00849"/>
    </source>
</evidence>
<evidence type="ECO:0000313" key="2">
    <source>
        <dbReference type="EMBL" id="OGF36687.1"/>
    </source>
</evidence>
<dbReference type="Proteomes" id="UP000178656">
    <property type="component" value="Unassembled WGS sequence"/>
</dbReference>
<dbReference type="InterPro" id="IPR036866">
    <property type="entry name" value="RibonucZ/Hydroxyglut_hydro"/>
</dbReference>
<dbReference type="EMBL" id="MFGM01000030">
    <property type="protein sequence ID" value="OGF36687.1"/>
    <property type="molecule type" value="Genomic_DNA"/>
</dbReference>
<dbReference type="PANTHER" id="PTHR46018:SF2">
    <property type="entry name" value="ZINC PHOSPHODIESTERASE ELAC PROTEIN 1"/>
    <property type="match status" value="1"/>
</dbReference>
<feature type="domain" description="Metallo-beta-lactamase" evidence="1">
    <location>
        <begin position="17"/>
        <end position="223"/>
    </location>
</feature>
<evidence type="ECO:0000313" key="3">
    <source>
        <dbReference type="Proteomes" id="UP000178656"/>
    </source>
</evidence>
<dbReference type="InterPro" id="IPR001279">
    <property type="entry name" value="Metallo-B-lactamas"/>
</dbReference>
<accession>A0A1F5TCJ4</accession>
<proteinExistence type="predicted"/>
<dbReference type="Pfam" id="PF23023">
    <property type="entry name" value="Anti-Pycsar_Apyc1"/>
    <property type="match status" value="1"/>
</dbReference>
<dbReference type="Gene3D" id="3.60.15.10">
    <property type="entry name" value="Ribonuclease Z/Hydroxyacylglutathione hydrolase-like"/>
    <property type="match status" value="1"/>
</dbReference>
<dbReference type="GO" id="GO:0042781">
    <property type="term" value="F:3'-tRNA processing endoribonuclease activity"/>
    <property type="evidence" value="ECO:0007669"/>
    <property type="project" value="TreeGrafter"/>
</dbReference>
<dbReference type="AlphaFoldDB" id="A0A1F5TCJ4"/>
<dbReference type="PANTHER" id="PTHR46018">
    <property type="entry name" value="ZINC PHOSPHODIESTERASE ELAC PROTEIN 1"/>
    <property type="match status" value="1"/>
</dbReference>
<name>A0A1F5TCJ4_9BACT</name>
<protein>
    <recommendedName>
        <fullName evidence="1">Metallo-beta-lactamase domain-containing protein</fullName>
    </recommendedName>
</protein>
<dbReference type="SMART" id="SM00849">
    <property type="entry name" value="Lactamase_B"/>
    <property type="match status" value="1"/>
</dbReference>